<gene>
    <name evidence="3" type="ORF">CISIN_1g044546mg</name>
</gene>
<protein>
    <recommendedName>
        <fullName evidence="5">Secreted protein</fullName>
    </recommendedName>
</protein>
<evidence type="ECO:0000256" key="1">
    <source>
        <dbReference type="SAM" id="MobiDB-lite"/>
    </source>
</evidence>
<evidence type="ECO:0008006" key="5">
    <source>
        <dbReference type="Google" id="ProtNLM"/>
    </source>
</evidence>
<name>A0A067DC90_CITSI</name>
<feature type="region of interest" description="Disordered" evidence="1">
    <location>
        <begin position="38"/>
        <end position="72"/>
    </location>
</feature>
<dbReference type="EMBL" id="KK795381">
    <property type="protein sequence ID" value="KDO36211.1"/>
    <property type="molecule type" value="Genomic_DNA"/>
</dbReference>
<feature type="compositionally biased region" description="Polar residues" evidence="1">
    <location>
        <begin position="44"/>
        <end position="57"/>
    </location>
</feature>
<accession>A0A067DC90</accession>
<proteinExistence type="predicted"/>
<keyword evidence="4" id="KW-1185">Reference proteome</keyword>
<evidence type="ECO:0000256" key="2">
    <source>
        <dbReference type="SAM" id="SignalP"/>
    </source>
</evidence>
<feature type="signal peptide" evidence="2">
    <location>
        <begin position="1"/>
        <end position="15"/>
    </location>
</feature>
<evidence type="ECO:0000313" key="4">
    <source>
        <dbReference type="Proteomes" id="UP000027120"/>
    </source>
</evidence>
<evidence type="ECO:0000313" key="3">
    <source>
        <dbReference type="EMBL" id="KDO36211.1"/>
    </source>
</evidence>
<dbReference type="AlphaFoldDB" id="A0A067DC90"/>
<feature type="compositionally biased region" description="Basic residues" evidence="1">
    <location>
        <begin position="60"/>
        <end position="72"/>
    </location>
</feature>
<reference evidence="3 4" key="1">
    <citation type="submission" date="2014-04" db="EMBL/GenBank/DDBJ databases">
        <authorList>
            <consortium name="International Citrus Genome Consortium"/>
            <person name="Gmitter F."/>
            <person name="Chen C."/>
            <person name="Farmerie W."/>
            <person name="Harkins T."/>
            <person name="Desany B."/>
            <person name="Mohiuddin M."/>
            <person name="Kodira C."/>
            <person name="Borodovsky M."/>
            <person name="Lomsadze A."/>
            <person name="Burns P."/>
            <person name="Jenkins J."/>
            <person name="Prochnik S."/>
            <person name="Shu S."/>
            <person name="Chapman J."/>
            <person name="Pitluck S."/>
            <person name="Schmutz J."/>
            <person name="Rokhsar D."/>
        </authorList>
    </citation>
    <scope>NUCLEOTIDE SEQUENCE</scope>
</reference>
<keyword evidence="2" id="KW-0732">Signal</keyword>
<organism evidence="3 4">
    <name type="scientific">Citrus sinensis</name>
    <name type="common">Sweet orange</name>
    <name type="synonym">Citrus aurantium var. sinensis</name>
    <dbReference type="NCBI Taxonomy" id="2711"/>
    <lineage>
        <taxon>Eukaryota</taxon>
        <taxon>Viridiplantae</taxon>
        <taxon>Streptophyta</taxon>
        <taxon>Embryophyta</taxon>
        <taxon>Tracheophyta</taxon>
        <taxon>Spermatophyta</taxon>
        <taxon>Magnoliopsida</taxon>
        <taxon>eudicotyledons</taxon>
        <taxon>Gunneridae</taxon>
        <taxon>Pentapetalae</taxon>
        <taxon>rosids</taxon>
        <taxon>malvids</taxon>
        <taxon>Sapindales</taxon>
        <taxon>Rutaceae</taxon>
        <taxon>Aurantioideae</taxon>
        <taxon>Citrus</taxon>
    </lineage>
</organism>
<sequence length="72" mass="8254">MSWISLLVQKMLCSAMVRTTFQYDDAISRISNRQYHISNKAKPKSTTPITTRKNTSAIHHPTKGILHRRSKA</sequence>
<feature type="chain" id="PRO_5013153123" description="Secreted protein" evidence="2">
    <location>
        <begin position="16"/>
        <end position="72"/>
    </location>
</feature>
<dbReference type="Proteomes" id="UP000027120">
    <property type="component" value="Unassembled WGS sequence"/>
</dbReference>